<dbReference type="EMBL" id="KQ947404">
    <property type="protein sequence ID" value="KUJ23861.1"/>
    <property type="molecule type" value="Genomic_DNA"/>
</dbReference>
<dbReference type="RefSeq" id="XP_018078216.1">
    <property type="nucleotide sequence ID" value="XM_018213814.1"/>
</dbReference>
<dbReference type="OrthoDB" id="93019at2759"/>
<dbReference type="GO" id="GO:0051213">
    <property type="term" value="F:dioxygenase activity"/>
    <property type="evidence" value="ECO:0007669"/>
    <property type="project" value="UniProtKB-KW"/>
</dbReference>
<evidence type="ECO:0000259" key="7">
    <source>
        <dbReference type="Pfam" id="PF02668"/>
    </source>
</evidence>
<dbReference type="InParanoid" id="A0A194XUP6"/>
<keyword evidence="4" id="KW-0223">Dioxygenase</keyword>
<dbReference type="Gene3D" id="3.60.130.10">
    <property type="entry name" value="Clavaminate synthase-like"/>
    <property type="match status" value="1"/>
</dbReference>
<dbReference type="PANTHER" id="PTHR43779:SF2">
    <property type="entry name" value="ALPHA-KETOGLUTARATE-DEPENDENT XANTHINE DIOXYGENASE XAN1"/>
    <property type="match status" value="1"/>
</dbReference>
<dbReference type="SUPFAM" id="SSF51197">
    <property type="entry name" value="Clavaminate synthase-like"/>
    <property type="match status" value="1"/>
</dbReference>
<evidence type="ECO:0000256" key="3">
    <source>
        <dbReference type="ARBA" id="ARBA00022723"/>
    </source>
</evidence>
<gene>
    <name evidence="8" type="ORF">LY89DRAFT_679151</name>
</gene>
<dbReference type="InterPro" id="IPR042098">
    <property type="entry name" value="TauD-like_sf"/>
</dbReference>
<evidence type="ECO:0000256" key="1">
    <source>
        <dbReference type="ARBA" id="ARBA00001954"/>
    </source>
</evidence>
<feature type="domain" description="TauD/TfdA-like" evidence="7">
    <location>
        <begin position="22"/>
        <end position="370"/>
    </location>
</feature>
<dbReference type="GeneID" id="28823540"/>
<comment type="similarity">
    <text evidence="2">Belongs to the TfdA dioxygenase family.</text>
</comment>
<reference evidence="8 9" key="1">
    <citation type="submission" date="2015-10" db="EMBL/GenBank/DDBJ databases">
        <title>Full genome of DAOMC 229536 Phialocephala scopiformis, a fungal endophyte of spruce producing the potent anti-insectan compound rugulosin.</title>
        <authorList>
            <consortium name="DOE Joint Genome Institute"/>
            <person name="Walker A.K."/>
            <person name="Frasz S.L."/>
            <person name="Seifert K.A."/>
            <person name="Miller J.D."/>
            <person name="Mondo S.J."/>
            <person name="Labutti K."/>
            <person name="Lipzen A."/>
            <person name="Dockter R."/>
            <person name="Kennedy M."/>
            <person name="Grigoriev I.V."/>
            <person name="Spatafora J.W."/>
        </authorList>
    </citation>
    <scope>NUCLEOTIDE SEQUENCE [LARGE SCALE GENOMIC DNA]</scope>
    <source>
        <strain evidence="8 9">CBS 120377</strain>
    </source>
</reference>
<evidence type="ECO:0000256" key="6">
    <source>
        <dbReference type="ARBA" id="ARBA00023004"/>
    </source>
</evidence>
<dbReference type="InterPro" id="IPR051178">
    <property type="entry name" value="TfdA_dioxygenase"/>
</dbReference>
<dbReference type="InterPro" id="IPR003819">
    <property type="entry name" value="TauD/TfdA-like"/>
</dbReference>
<evidence type="ECO:0000256" key="5">
    <source>
        <dbReference type="ARBA" id="ARBA00023002"/>
    </source>
</evidence>
<sequence length="387" mass="43062">MPHQTKAEIVVTPFANEEKRRNFGATITGVDLNNLDEESFQALREAVYRHSVVVIKDQHGLQPAKQFELVRRFDPEATPKHGFGGKGKGAKELGEALGKNPFYVIPGSGGVTIVGNGYQGENHYGLENVTLKAMSHVDYHDDPLSAEDFENGQARFNIFHFDGIIYGAHPSRITTFRCVKLPQGPDLTIRWDDAGTERVMQCQPGCTAFISGAQLYSLLTDNEKMMVDNSFWEPAPYPFAWSGSRKIRSGGLGLASGGKTIPLDELPEWTSDKVHKYPMVWLNPVTGEKSLQIMAEVVRKVFLKETPNGVQRTVEDEEEIRVWLNGLLDRIAKTEYILVPRVEEGDMVVWNNWGVIHSGIEYPLSYGPRTAHQCHIASSTAPVGPTV</sequence>
<comment type="cofactor">
    <cofactor evidence="1">
        <name>Fe(2+)</name>
        <dbReference type="ChEBI" id="CHEBI:29033"/>
    </cofactor>
</comment>
<protein>
    <submittedName>
        <fullName evidence="8">Clavaminate synthase-like protein</fullName>
    </submittedName>
</protein>
<dbReference type="Proteomes" id="UP000070700">
    <property type="component" value="Unassembled WGS sequence"/>
</dbReference>
<keyword evidence="6" id="KW-0408">Iron</keyword>
<dbReference type="AlphaFoldDB" id="A0A194XUP6"/>
<dbReference type="Pfam" id="PF02668">
    <property type="entry name" value="TauD"/>
    <property type="match status" value="1"/>
</dbReference>
<dbReference type="KEGG" id="psco:LY89DRAFT_679151"/>
<evidence type="ECO:0000256" key="4">
    <source>
        <dbReference type="ARBA" id="ARBA00022964"/>
    </source>
</evidence>
<dbReference type="GO" id="GO:0046872">
    <property type="term" value="F:metal ion binding"/>
    <property type="evidence" value="ECO:0007669"/>
    <property type="project" value="UniProtKB-KW"/>
</dbReference>
<name>A0A194XUP6_MOLSC</name>
<dbReference type="PANTHER" id="PTHR43779">
    <property type="entry name" value="DIOXYGENASE RV0097-RELATED"/>
    <property type="match status" value="1"/>
</dbReference>
<keyword evidence="3" id="KW-0479">Metal-binding</keyword>
<keyword evidence="5" id="KW-0560">Oxidoreductase</keyword>
<accession>A0A194XUP6</accession>
<evidence type="ECO:0000313" key="8">
    <source>
        <dbReference type="EMBL" id="KUJ23861.1"/>
    </source>
</evidence>
<proteinExistence type="inferred from homology"/>
<keyword evidence="9" id="KW-1185">Reference proteome</keyword>
<organism evidence="8 9">
    <name type="scientific">Mollisia scopiformis</name>
    <name type="common">Conifer needle endophyte fungus</name>
    <name type="synonym">Phialocephala scopiformis</name>
    <dbReference type="NCBI Taxonomy" id="149040"/>
    <lineage>
        <taxon>Eukaryota</taxon>
        <taxon>Fungi</taxon>
        <taxon>Dikarya</taxon>
        <taxon>Ascomycota</taxon>
        <taxon>Pezizomycotina</taxon>
        <taxon>Leotiomycetes</taxon>
        <taxon>Helotiales</taxon>
        <taxon>Mollisiaceae</taxon>
        <taxon>Mollisia</taxon>
    </lineage>
</organism>
<evidence type="ECO:0000313" key="9">
    <source>
        <dbReference type="Proteomes" id="UP000070700"/>
    </source>
</evidence>
<evidence type="ECO:0000256" key="2">
    <source>
        <dbReference type="ARBA" id="ARBA00005896"/>
    </source>
</evidence>